<keyword evidence="5 8" id="KW-1133">Transmembrane helix</keyword>
<evidence type="ECO:0000256" key="5">
    <source>
        <dbReference type="ARBA" id="ARBA00022989"/>
    </source>
</evidence>
<comment type="caution">
    <text evidence="11">The sequence shown here is derived from an EMBL/GenBank/DDBJ whole genome shotgun (WGS) entry which is preliminary data.</text>
</comment>
<dbReference type="SMART" id="SM00382">
    <property type="entry name" value="AAA"/>
    <property type="match status" value="1"/>
</dbReference>
<feature type="compositionally biased region" description="Acidic residues" evidence="7">
    <location>
        <begin position="450"/>
        <end position="464"/>
    </location>
</feature>
<dbReference type="Gene3D" id="1.20.1560.10">
    <property type="entry name" value="ABC transporter type 1, transmembrane domain"/>
    <property type="match status" value="1"/>
</dbReference>
<keyword evidence="4 11" id="KW-0067">ATP-binding</keyword>
<evidence type="ECO:0000256" key="2">
    <source>
        <dbReference type="ARBA" id="ARBA00022692"/>
    </source>
</evidence>
<organism evidence="11 12">
    <name type="scientific">Rhodococcus rhodnii LMG 5362</name>
    <dbReference type="NCBI Taxonomy" id="1273125"/>
    <lineage>
        <taxon>Bacteria</taxon>
        <taxon>Bacillati</taxon>
        <taxon>Actinomycetota</taxon>
        <taxon>Actinomycetes</taxon>
        <taxon>Mycobacteriales</taxon>
        <taxon>Nocardiaceae</taxon>
        <taxon>Rhodococcus</taxon>
    </lineage>
</organism>
<dbReference type="InterPro" id="IPR011527">
    <property type="entry name" value="ABC1_TM_dom"/>
</dbReference>
<feature type="transmembrane region" description="Helical" evidence="8">
    <location>
        <begin position="64"/>
        <end position="84"/>
    </location>
</feature>
<keyword evidence="2 8" id="KW-0812">Transmembrane</keyword>
<evidence type="ECO:0000313" key="12">
    <source>
        <dbReference type="Proteomes" id="UP000013525"/>
    </source>
</evidence>
<dbReference type="AlphaFoldDB" id="R7WGY5"/>
<dbReference type="NCBIfam" id="TIGR02857">
    <property type="entry name" value="CydD"/>
    <property type="match status" value="1"/>
</dbReference>
<comment type="subcellular location">
    <subcellularLocation>
        <location evidence="1">Cell membrane</location>
        <topology evidence="1">Multi-pass membrane protein</topology>
    </subcellularLocation>
</comment>
<dbReference type="InterPro" id="IPR039421">
    <property type="entry name" value="Type_1_exporter"/>
</dbReference>
<evidence type="ECO:0000259" key="9">
    <source>
        <dbReference type="PROSITE" id="PS50893"/>
    </source>
</evidence>
<evidence type="ECO:0000256" key="1">
    <source>
        <dbReference type="ARBA" id="ARBA00004651"/>
    </source>
</evidence>
<keyword evidence="12" id="KW-1185">Reference proteome</keyword>
<evidence type="ECO:0000259" key="10">
    <source>
        <dbReference type="PROSITE" id="PS50929"/>
    </source>
</evidence>
<dbReference type="InterPro" id="IPR027417">
    <property type="entry name" value="P-loop_NTPase"/>
</dbReference>
<dbReference type="CDD" id="cd03228">
    <property type="entry name" value="ABCC_MRP_Like"/>
    <property type="match status" value="1"/>
</dbReference>
<dbReference type="InterPro" id="IPR036640">
    <property type="entry name" value="ABC1_TM_sf"/>
</dbReference>
<dbReference type="PROSITE" id="PS50893">
    <property type="entry name" value="ABC_TRANSPORTER_2"/>
    <property type="match status" value="1"/>
</dbReference>
<dbReference type="GO" id="GO:0005886">
    <property type="term" value="C:plasma membrane"/>
    <property type="evidence" value="ECO:0007669"/>
    <property type="project" value="UniProtKB-SubCell"/>
</dbReference>
<dbReference type="PROSITE" id="PS50929">
    <property type="entry name" value="ABC_TM1F"/>
    <property type="match status" value="1"/>
</dbReference>
<dbReference type="GO" id="GO:0140359">
    <property type="term" value="F:ABC-type transporter activity"/>
    <property type="evidence" value="ECO:0007669"/>
    <property type="project" value="InterPro"/>
</dbReference>
<feature type="transmembrane region" description="Helical" evidence="8">
    <location>
        <begin position="35"/>
        <end position="58"/>
    </location>
</feature>
<proteinExistence type="predicted"/>
<dbReference type="Gene3D" id="3.40.50.300">
    <property type="entry name" value="P-loop containing nucleotide triphosphate hydrolases"/>
    <property type="match status" value="1"/>
</dbReference>
<accession>R7WGY5</accession>
<dbReference type="EMBL" id="APMY01000131">
    <property type="protein sequence ID" value="EOM74390.1"/>
    <property type="molecule type" value="Genomic_DNA"/>
</dbReference>
<dbReference type="InterPro" id="IPR014216">
    <property type="entry name" value="ABC_transptr_CydD"/>
</dbReference>
<dbReference type="eggNOG" id="COG4988">
    <property type="taxonomic scope" value="Bacteria"/>
</dbReference>
<evidence type="ECO:0000256" key="8">
    <source>
        <dbReference type="SAM" id="Phobius"/>
    </source>
</evidence>
<feature type="transmembrane region" description="Helical" evidence="8">
    <location>
        <begin position="143"/>
        <end position="164"/>
    </location>
</feature>
<name>R7WGY5_9NOCA</name>
<evidence type="ECO:0000256" key="3">
    <source>
        <dbReference type="ARBA" id="ARBA00022741"/>
    </source>
</evidence>
<dbReference type="GO" id="GO:0005524">
    <property type="term" value="F:ATP binding"/>
    <property type="evidence" value="ECO:0007669"/>
    <property type="project" value="UniProtKB-KW"/>
</dbReference>
<dbReference type="Pfam" id="PF00664">
    <property type="entry name" value="ABC_membrane"/>
    <property type="match status" value="1"/>
</dbReference>
<reference evidence="11 12" key="1">
    <citation type="journal article" date="2013" name="Genome Announc.">
        <title>Draft Genome Sequence of Rhodococcus rhodnii Strain LMG5362, a Symbiont of Rhodnius prolixus (Hemiptera, Reduviidae, Triatominae), the Principle Vector of Trypanosoma cruzi.</title>
        <authorList>
            <person name="Pachebat J.A."/>
            <person name="van Keulen G."/>
            <person name="Whitten M.M."/>
            <person name="Girdwood S."/>
            <person name="Del Sol R."/>
            <person name="Dyson P.J."/>
            <person name="Facey P.D."/>
        </authorList>
    </citation>
    <scope>NUCLEOTIDE SEQUENCE [LARGE SCALE GENOMIC DNA]</scope>
    <source>
        <strain evidence="11 12">LMG 5362</strain>
    </source>
</reference>
<dbReference type="PATRIC" id="fig|1273125.3.peg.3983"/>
<feature type="region of interest" description="Disordered" evidence="7">
    <location>
        <begin position="449"/>
        <end position="481"/>
    </location>
</feature>
<dbReference type="Pfam" id="PF00005">
    <property type="entry name" value="ABC_tran"/>
    <property type="match status" value="1"/>
</dbReference>
<feature type="domain" description="ABC transporter" evidence="9">
    <location>
        <begin position="241"/>
        <end position="472"/>
    </location>
</feature>
<dbReference type="InterPro" id="IPR003439">
    <property type="entry name" value="ABC_transporter-like_ATP-bd"/>
</dbReference>
<dbReference type="InterPro" id="IPR003593">
    <property type="entry name" value="AAA+_ATPase"/>
</dbReference>
<dbReference type="GO" id="GO:0016887">
    <property type="term" value="F:ATP hydrolysis activity"/>
    <property type="evidence" value="ECO:0007669"/>
    <property type="project" value="InterPro"/>
</dbReference>
<keyword evidence="6 8" id="KW-0472">Membrane</keyword>
<dbReference type="SUPFAM" id="SSF52540">
    <property type="entry name" value="P-loop containing nucleoside triphosphate hydrolases"/>
    <property type="match status" value="1"/>
</dbReference>
<gene>
    <name evidence="11" type="ORF">Rrhod_4192</name>
</gene>
<protein>
    <submittedName>
        <fullName evidence="11">Transport ATP-binding protein CydD</fullName>
    </submittedName>
</protein>
<dbReference type="CDD" id="cd18584">
    <property type="entry name" value="ABC_6TM_AarD_CydD"/>
    <property type="match status" value="1"/>
</dbReference>
<sequence length="481" mass="50961">MLDSATSLPPRSLDPRRDDVATVLTRGLDALGPYLTGYLPSLVLACTLTPLTWIVILVHDPTSAWIVLVTLPLIPVFMILIGLLTKGRSVRTLAAMTTLSSRMLDLLAGLPTLRALGRERGPDKRVRELGEHHRTTTMSALRIAFLSSMVLELLATLSVALVAVSIGLRLVYGGMDLTPGIIALVLAPEVYLPLRMVGQRFHAAEDGIAAANRAFGIIDEARAAPRVRDAGTTAAPPRATIVLTDVAIATRHGFAPDGVSARLRPGHITVFTGANGSGKSTVLQAILGLTEPDRGSVTVGGVALADLDRESWWHEVAWLPQRPALVPGTVRENVEAMGPVDDLDSAAAAAGFDDVLRELPEGWDTMLGSEGVGLSLGQRQRLALTRVLASPKQVLLLDEPTAHLDDESERVVLDAVRERAAQGRTIVLVAHRPSLVAVADVVVVVRSTGDESDGAESDGAESDGDGQPHGPNGQESQGESW</sequence>
<evidence type="ECO:0000256" key="6">
    <source>
        <dbReference type="ARBA" id="ARBA00023136"/>
    </source>
</evidence>
<dbReference type="PANTHER" id="PTHR24221">
    <property type="entry name" value="ATP-BINDING CASSETTE SUB-FAMILY B"/>
    <property type="match status" value="1"/>
</dbReference>
<evidence type="ECO:0000256" key="7">
    <source>
        <dbReference type="SAM" id="MobiDB-lite"/>
    </source>
</evidence>
<evidence type="ECO:0000313" key="11">
    <source>
        <dbReference type="EMBL" id="EOM74390.1"/>
    </source>
</evidence>
<dbReference type="GO" id="GO:0042883">
    <property type="term" value="P:cysteine transport"/>
    <property type="evidence" value="ECO:0007669"/>
    <property type="project" value="InterPro"/>
</dbReference>
<dbReference type="PANTHER" id="PTHR24221:SF590">
    <property type="entry name" value="COMPONENT LINKED WITH THE ASSEMBLY OF CYTOCHROME' TRANSPORT TRANSMEMBRANE ATP-BINDING PROTEIN ABC TRANSPORTER CYDD-RELATED"/>
    <property type="match status" value="1"/>
</dbReference>
<keyword evidence="3" id="KW-0547">Nucleotide-binding</keyword>
<feature type="domain" description="ABC transmembrane type-1" evidence="10">
    <location>
        <begin position="1"/>
        <end position="206"/>
    </location>
</feature>
<dbReference type="Proteomes" id="UP000013525">
    <property type="component" value="Unassembled WGS sequence"/>
</dbReference>
<evidence type="ECO:0000256" key="4">
    <source>
        <dbReference type="ARBA" id="ARBA00022840"/>
    </source>
</evidence>
<dbReference type="SUPFAM" id="SSF90123">
    <property type="entry name" value="ABC transporter transmembrane region"/>
    <property type="match status" value="1"/>
</dbReference>